<feature type="transmembrane region" description="Helical" evidence="1">
    <location>
        <begin position="237"/>
        <end position="257"/>
    </location>
</feature>
<accession>A0AA42BRE9</accession>
<dbReference type="GO" id="GO:0005886">
    <property type="term" value="C:plasma membrane"/>
    <property type="evidence" value="ECO:0007669"/>
    <property type="project" value="UniProtKB-SubCell"/>
</dbReference>
<comment type="caution">
    <text evidence="2">The sequence shown here is derived from an EMBL/GenBank/DDBJ whole genome shotgun (WGS) entry which is preliminary data.</text>
</comment>
<feature type="transmembrane region" description="Helical" evidence="1">
    <location>
        <begin position="16"/>
        <end position="36"/>
    </location>
</feature>
<sequence>MNMFWHELRVYRKSTVIWSLSMVVLTVISLSMFPAISRDAADFQRILEGYPEGVRKAFGISIDSVSTFLGFYSYIFGYVLLCGAMQAMHLGLSILSKEMREKTADFLLTKPVTRTQIVSAKLAAAVVSLAVTSLVYVAAAAVSAAAVSEKPVDGKLFLMVSIPVFFVQLMFLALGLLLSVLLPGIKSVLSVSLTAVFGFFIIGMLGSAFDEEAVRYATPFRYYDAAYIIRHGAYEPIFLVMEGIIVIAAVAGAYWMYQKKDVHAV</sequence>
<name>A0AA42BRE9_9BACI</name>
<dbReference type="RefSeq" id="WP_254760252.1">
    <property type="nucleotide sequence ID" value="NZ_JANCLT010000011.1"/>
</dbReference>
<dbReference type="EMBL" id="JANCLT010000011">
    <property type="protein sequence ID" value="MCP8970331.1"/>
    <property type="molecule type" value="Genomic_DNA"/>
</dbReference>
<evidence type="ECO:0000313" key="2">
    <source>
        <dbReference type="EMBL" id="MCP8970331.1"/>
    </source>
</evidence>
<evidence type="ECO:0000313" key="3">
    <source>
        <dbReference type="Proteomes" id="UP001156102"/>
    </source>
</evidence>
<keyword evidence="1" id="KW-0472">Membrane</keyword>
<dbReference type="Proteomes" id="UP001156102">
    <property type="component" value="Unassembled WGS sequence"/>
</dbReference>
<dbReference type="PANTHER" id="PTHR37305">
    <property type="entry name" value="INTEGRAL MEMBRANE PROTEIN-RELATED"/>
    <property type="match status" value="1"/>
</dbReference>
<keyword evidence="1" id="KW-1133">Transmembrane helix</keyword>
<dbReference type="PANTHER" id="PTHR37305:SF2">
    <property type="entry name" value="BACITRACIN TRANSPORT PERMEASE PROTEIN BCRB"/>
    <property type="match status" value="1"/>
</dbReference>
<organism evidence="2 3">
    <name type="scientific">Ectobacillus ponti</name>
    <dbReference type="NCBI Taxonomy" id="2961894"/>
    <lineage>
        <taxon>Bacteria</taxon>
        <taxon>Bacillati</taxon>
        <taxon>Bacillota</taxon>
        <taxon>Bacilli</taxon>
        <taxon>Bacillales</taxon>
        <taxon>Bacillaceae</taxon>
        <taxon>Ectobacillus</taxon>
    </lineage>
</organism>
<dbReference type="GO" id="GO:0140359">
    <property type="term" value="F:ABC-type transporter activity"/>
    <property type="evidence" value="ECO:0007669"/>
    <property type="project" value="InterPro"/>
</dbReference>
<gene>
    <name evidence="2" type="ORF">NK662_17560</name>
</gene>
<protein>
    <submittedName>
        <fullName evidence="2">ABC transporter permease</fullName>
    </submittedName>
</protein>
<reference evidence="2" key="1">
    <citation type="submission" date="2022-07" db="EMBL/GenBank/DDBJ databases">
        <authorList>
            <person name="Li W.-J."/>
            <person name="Deng Q.-Q."/>
        </authorList>
    </citation>
    <scope>NUCLEOTIDE SEQUENCE</scope>
    <source>
        <strain evidence="2">SYSU M60031</strain>
    </source>
</reference>
<evidence type="ECO:0000256" key="1">
    <source>
        <dbReference type="SAM" id="Phobius"/>
    </source>
</evidence>
<feature type="transmembrane region" description="Helical" evidence="1">
    <location>
        <begin position="71"/>
        <end position="92"/>
    </location>
</feature>
<keyword evidence="3" id="KW-1185">Reference proteome</keyword>
<feature type="transmembrane region" description="Helical" evidence="1">
    <location>
        <begin position="156"/>
        <end position="181"/>
    </location>
</feature>
<keyword evidence="1" id="KW-0812">Transmembrane</keyword>
<feature type="transmembrane region" description="Helical" evidence="1">
    <location>
        <begin position="188"/>
        <end position="209"/>
    </location>
</feature>
<proteinExistence type="predicted"/>
<dbReference type="AlphaFoldDB" id="A0AA42BRE9"/>
<dbReference type="Pfam" id="PF12679">
    <property type="entry name" value="ABC2_membrane_2"/>
    <property type="match status" value="1"/>
</dbReference>
<feature type="transmembrane region" description="Helical" evidence="1">
    <location>
        <begin position="122"/>
        <end position="144"/>
    </location>
</feature>